<proteinExistence type="predicted"/>
<dbReference type="Proteomes" id="UP000234681">
    <property type="component" value="Chromosome 13"/>
</dbReference>
<evidence type="ECO:0000313" key="1">
    <source>
        <dbReference type="EMBL" id="EDL94712.1"/>
    </source>
</evidence>
<dbReference type="AlphaFoldDB" id="A6JG56"/>
<sequence length="53" mass="6042">MARESAAGFRKPSTAREWRCSISLQDYPGREGKEFVTRETALFNTNLFLFGPT</sequence>
<dbReference type="EMBL" id="CH473985">
    <property type="protein sequence ID" value="EDL94712.1"/>
    <property type="molecule type" value="Genomic_DNA"/>
</dbReference>
<evidence type="ECO:0000313" key="2">
    <source>
        <dbReference type="Proteomes" id="UP000234681"/>
    </source>
</evidence>
<gene>
    <name evidence="1" type="ORF">rCG_20348</name>
</gene>
<reference evidence="2" key="1">
    <citation type="submission" date="2005-09" db="EMBL/GenBank/DDBJ databases">
        <authorList>
            <person name="Mural R.J."/>
            <person name="Li P.W."/>
            <person name="Adams M.D."/>
            <person name="Amanatides P.G."/>
            <person name="Baden-Tillson H."/>
            <person name="Barnstead M."/>
            <person name="Chin S.H."/>
            <person name="Dew I."/>
            <person name="Evans C.A."/>
            <person name="Ferriera S."/>
            <person name="Flanigan M."/>
            <person name="Fosler C."/>
            <person name="Glodek A."/>
            <person name="Gu Z."/>
            <person name="Holt R.A."/>
            <person name="Jennings D."/>
            <person name="Kraft C.L."/>
            <person name="Lu F."/>
            <person name="Nguyen T."/>
            <person name="Nusskern D.R."/>
            <person name="Pfannkoch C.M."/>
            <person name="Sitter C."/>
            <person name="Sutton G.G."/>
            <person name="Venter J.C."/>
            <person name="Wang Z."/>
            <person name="Woodage T."/>
            <person name="Zheng X.H."/>
            <person name="Zhong F."/>
        </authorList>
    </citation>
    <scope>NUCLEOTIDE SEQUENCE [LARGE SCALE GENOMIC DNA]</scope>
    <source>
        <strain>BN</strain>
        <strain evidence="2">Sprague-Dawley</strain>
    </source>
</reference>
<protein>
    <submittedName>
        <fullName evidence="1">RCG20348</fullName>
    </submittedName>
</protein>
<accession>A6JG56</accession>
<organism evidence="1 2">
    <name type="scientific">Rattus norvegicus</name>
    <name type="common">Rat</name>
    <dbReference type="NCBI Taxonomy" id="10116"/>
    <lineage>
        <taxon>Eukaryota</taxon>
        <taxon>Metazoa</taxon>
        <taxon>Chordata</taxon>
        <taxon>Craniata</taxon>
        <taxon>Vertebrata</taxon>
        <taxon>Euteleostomi</taxon>
        <taxon>Mammalia</taxon>
        <taxon>Eutheria</taxon>
        <taxon>Euarchontoglires</taxon>
        <taxon>Glires</taxon>
        <taxon>Rodentia</taxon>
        <taxon>Myomorpha</taxon>
        <taxon>Muroidea</taxon>
        <taxon>Muridae</taxon>
        <taxon>Murinae</taxon>
        <taxon>Rattus</taxon>
    </lineage>
</organism>
<name>A6JG56_RAT</name>